<keyword evidence="3" id="KW-1185">Reference proteome</keyword>
<gene>
    <name evidence="2" type="ORF">GHT06_011208</name>
</gene>
<comment type="caution">
    <text evidence="2">The sequence shown here is derived from an EMBL/GenBank/DDBJ whole genome shotgun (WGS) entry which is preliminary data.</text>
</comment>
<dbReference type="EMBL" id="WJBH02000002">
    <property type="protein sequence ID" value="KAI9563744.1"/>
    <property type="molecule type" value="Genomic_DNA"/>
</dbReference>
<dbReference type="AlphaFoldDB" id="A0AAD5Q160"/>
<organism evidence="2 3">
    <name type="scientific">Daphnia sinensis</name>
    <dbReference type="NCBI Taxonomy" id="1820382"/>
    <lineage>
        <taxon>Eukaryota</taxon>
        <taxon>Metazoa</taxon>
        <taxon>Ecdysozoa</taxon>
        <taxon>Arthropoda</taxon>
        <taxon>Crustacea</taxon>
        <taxon>Branchiopoda</taxon>
        <taxon>Diplostraca</taxon>
        <taxon>Cladocera</taxon>
        <taxon>Anomopoda</taxon>
        <taxon>Daphniidae</taxon>
        <taxon>Daphnia</taxon>
        <taxon>Daphnia similis group</taxon>
    </lineage>
</organism>
<proteinExistence type="predicted"/>
<evidence type="ECO:0000256" key="1">
    <source>
        <dbReference type="SAM" id="MobiDB-lite"/>
    </source>
</evidence>
<protein>
    <submittedName>
        <fullName evidence="2">Uncharacterized protein</fullName>
    </submittedName>
</protein>
<dbReference type="Proteomes" id="UP000820818">
    <property type="component" value="Linkage Group LG2"/>
</dbReference>
<evidence type="ECO:0000313" key="3">
    <source>
        <dbReference type="Proteomes" id="UP000820818"/>
    </source>
</evidence>
<sequence>MSNTPIEESSEFLSAFIVIYSRPHVTQPIASSESEELEDHKLSKISTASKNMSSGVNSHEIAKRRQANTRVVRSSESTTPL</sequence>
<accession>A0AAD5Q160</accession>
<feature type="region of interest" description="Disordered" evidence="1">
    <location>
        <begin position="46"/>
        <end position="81"/>
    </location>
</feature>
<reference evidence="2 3" key="1">
    <citation type="submission" date="2022-05" db="EMBL/GenBank/DDBJ databases">
        <title>A multi-omics perspective on studying reproductive biology in Daphnia sinensis.</title>
        <authorList>
            <person name="Jia J."/>
        </authorList>
    </citation>
    <scope>NUCLEOTIDE SEQUENCE [LARGE SCALE GENOMIC DNA]</scope>
    <source>
        <strain evidence="2 3">WSL</strain>
    </source>
</reference>
<feature type="compositionally biased region" description="Polar residues" evidence="1">
    <location>
        <begin position="68"/>
        <end position="81"/>
    </location>
</feature>
<evidence type="ECO:0000313" key="2">
    <source>
        <dbReference type="EMBL" id="KAI9563744.1"/>
    </source>
</evidence>
<feature type="compositionally biased region" description="Polar residues" evidence="1">
    <location>
        <begin position="46"/>
        <end position="57"/>
    </location>
</feature>
<name>A0AAD5Q160_9CRUS</name>